<name>A0ABX0ZUI9_9ACTN</name>
<protein>
    <submittedName>
        <fullName evidence="2">(2Fe-2S)-binding protein</fullName>
    </submittedName>
</protein>
<reference evidence="2 3" key="1">
    <citation type="submission" date="2020-03" db="EMBL/GenBank/DDBJ databases">
        <title>WGS of actinomycetes isolated from Thailand.</title>
        <authorList>
            <person name="Thawai C."/>
        </authorList>
    </citation>
    <scope>NUCLEOTIDE SEQUENCE [LARGE SCALE GENOMIC DNA]</scope>
    <source>
        <strain evidence="2 3">PRB2-1</strain>
    </source>
</reference>
<dbReference type="Proteomes" id="UP000734511">
    <property type="component" value="Unassembled WGS sequence"/>
</dbReference>
<organism evidence="2 3">
    <name type="scientific">Actinacidiphila epipremni</name>
    <dbReference type="NCBI Taxonomy" id="2053013"/>
    <lineage>
        <taxon>Bacteria</taxon>
        <taxon>Bacillati</taxon>
        <taxon>Actinomycetota</taxon>
        <taxon>Actinomycetes</taxon>
        <taxon>Kitasatosporales</taxon>
        <taxon>Streptomycetaceae</taxon>
        <taxon>Actinacidiphila</taxon>
    </lineage>
</organism>
<evidence type="ECO:0000313" key="3">
    <source>
        <dbReference type="Proteomes" id="UP000734511"/>
    </source>
</evidence>
<feature type="compositionally biased region" description="Low complexity" evidence="1">
    <location>
        <begin position="188"/>
        <end position="217"/>
    </location>
</feature>
<feature type="region of interest" description="Disordered" evidence="1">
    <location>
        <begin position="136"/>
        <end position="217"/>
    </location>
</feature>
<evidence type="ECO:0000256" key="1">
    <source>
        <dbReference type="SAM" id="MobiDB-lite"/>
    </source>
</evidence>
<accession>A0ABX0ZUI9</accession>
<comment type="caution">
    <text evidence="2">The sequence shown here is derived from an EMBL/GenBank/DDBJ whole genome shotgun (WGS) entry which is preliminary data.</text>
</comment>
<dbReference type="EMBL" id="JAATEJ010000021">
    <property type="protein sequence ID" value="NJP46447.1"/>
    <property type="molecule type" value="Genomic_DNA"/>
</dbReference>
<keyword evidence="3" id="KW-1185">Reference proteome</keyword>
<dbReference type="RefSeq" id="WP_167985296.1">
    <property type="nucleotide sequence ID" value="NZ_JAATEJ010000021.1"/>
</dbReference>
<gene>
    <name evidence="2" type="ORF">HCN08_23990</name>
</gene>
<sequence length="335" mass="33284">MTEAPHPGAVIDAITALGPFFAFTTHPADPSRTAGAPRPGEWQPLDAAAVAARVTAVRQWLAAAGGQPPAAVEPRVAASVAHLGLAARLLSPALAAAVLHGILLDHTLAQVRWQPTLGAPAPLSLPESALRAPLEAARTPGGRPGPGGATGRAAVPEGEASCDASAARAGEGQNLAAPPGAEHIGRTAPDAAPEGGAPAGAQRHAAPRAAVPPVTAPQAEAPADAFAARLADGPLAELAALHVPFGLSPHIALGNTASALNGAAGMIAAARPDLAAASAAFAAEVLAREPLRPQAGRTATGGFRRRSCCLIYRAAPDRRGALCGDCALTPSDRRP</sequence>
<evidence type="ECO:0000313" key="2">
    <source>
        <dbReference type="EMBL" id="NJP46447.1"/>
    </source>
</evidence>
<proteinExistence type="predicted"/>